<dbReference type="Pfam" id="PF04893">
    <property type="entry name" value="Yip1"/>
    <property type="match status" value="1"/>
</dbReference>
<dbReference type="eggNOG" id="arCOG03630">
    <property type="taxonomic scope" value="Archaea"/>
</dbReference>
<evidence type="ECO:0000256" key="1">
    <source>
        <dbReference type="ARBA" id="ARBA00004141"/>
    </source>
</evidence>
<keyword evidence="9" id="KW-1185">Reference proteome</keyword>
<dbReference type="Proteomes" id="UP000017840">
    <property type="component" value="Unassembled WGS sequence"/>
</dbReference>
<dbReference type="STRING" id="1324957.K933_15099"/>
<dbReference type="PATRIC" id="fig|1324957.4.peg.3060"/>
<dbReference type="GO" id="GO:0016020">
    <property type="term" value="C:membrane"/>
    <property type="evidence" value="ECO:0007669"/>
    <property type="project" value="UniProtKB-SubCell"/>
</dbReference>
<evidence type="ECO:0000256" key="3">
    <source>
        <dbReference type="ARBA" id="ARBA00022989"/>
    </source>
</evidence>
<feature type="region of interest" description="Disordered" evidence="5">
    <location>
        <begin position="1"/>
        <end position="25"/>
    </location>
</feature>
<proteinExistence type="predicted"/>
<protein>
    <recommendedName>
        <fullName evidence="7">Yip1 domain-containing protein</fullName>
    </recommendedName>
</protein>
<feature type="transmembrane region" description="Helical" evidence="6">
    <location>
        <begin position="85"/>
        <end position="118"/>
    </location>
</feature>
<evidence type="ECO:0000313" key="8">
    <source>
        <dbReference type="EMBL" id="ESP87203.1"/>
    </source>
</evidence>
<evidence type="ECO:0000256" key="6">
    <source>
        <dbReference type="SAM" id="Phobius"/>
    </source>
</evidence>
<comment type="subcellular location">
    <subcellularLocation>
        <location evidence="1">Membrane</location>
        <topology evidence="1">Multi-pass membrane protein</topology>
    </subcellularLocation>
</comment>
<sequence length="220" mass="22417">MRGGPQPAGVTTWVENPSGGRARGPRGLARAWAEVLVRPARFFRTGVAPGDQAPGLVFAVCVALAYAAGRFLFSPATVPGVVGDVAASAFIALAFVAVFVAPAVLHLTAAVGTVSLLVASLGYERGRGAFLRGRAGVSETVQVIAYASAPCALAGPPIPELRAACALYGAALLTLGVREVHATTTRRALVAAAPPAALLFGWGFRGAAGVATLLTRWYVI</sequence>
<keyword evidence="3 6" id="KW-1133">Transmembrane helix</keyword>
<evidence type="ECO:0000256" key="2">
    <source>
        <dbReference type="ARBA" id="ARBA00022692"/>
    </source>
</evidence>
<keyword evidence="2 6" id="KW-0812">Transmembrane</keyword>
<dbReference type="EMBL" id="ASGZ01000061">
    <property type="protein sequence ID" value="ESP87203.1"/>
    <property type="molecule type" value="Genomic_DNA"/>
</dbReference>
<evidence type="ECO:0000256" key="4">
    <source>
        <dbReference type="ARBA" id="ARBA00023136"/>
    </source>
</evidence>
<dbReference type="InterPro" id="IPR006977">
    <property type="entry name" value="Yip1_dom"/>
</dbReference>
<feature type="transmembrane region" description="Helical" evidence="6">
    <location>
        <begin position="53"/>
        <end position="73"/>
    </location>
</feature>
<gene>
    <name evidence="8" type="ORF">K933_15099</name>
</gene>
<feature type="domain" description="Yip1" evidence="7">
    <location>
        <begin position="34"/>
        <end position="203"/>
    </location>
</feature>
<comment type="caution">
    <text evidence="8">The sequence shown here is derived from an EMBL/GenBank/DDBJ whole genome shotgun (WGS) entry which is preliminary data.</text>
</comment>
<name>V4HAW7_9EURY</name>
<evidence type="ECO:0000313" key="9">
    <source>
        <dbReference type="Proteomes" id="UP000017840"/>
    </source>
</evidence>
<reference evidence="8 9" key="1">
    <citation type="journal article" date="2013" name="Genome Announc.">
        <title>Draft Genome Sequence of 'Candidatus Halobonum tyrrellensis' Strain G22, Isolated from the Hypersaline Waters of Lake Tyrrell, Australia.</title>
        <authorList>
            <person name="Ugalde J.A."/>
            <person name="Narasingarao P."/>
            <person name="Kuo S."/>
            <person name="Podell S."/>
            <person name="Allen E.E."/>
        </authorList>
    </citation>
    <scope>NUCLEOTIDE SEQUENCE [LARGE SCALE GENOMIC DNA]</scope>
    <source>
        <strain evidence="8 9">G22</strain>
    </source>
</reference>
<evidence type="ECO:0000256" key="5">
    <source>
        <dbReference type="SAM" id="MobiDB-lite"/>
    </source>
</evidence>
<evidence type="ECO:0000259" key="7">
    <source>
        <dbReference type="Pfam" id="PF04893"/>
    </source>
</evidence>
<accession>V4HAW7</accession>
<dbReference type="AlphaFoldDB" id="V4HAW7"/>
<organism evidence="8 9">
    <name type="scientific">Candidatus Halobonum tyrrellensis G22</name>
    <dbReference type="NCBI Taxonomy" id="1324957"/>
    <lineage>
        <taxon>Archaea</taxon>
        <taxon>Methanobacteriati</taxon>
        <taxon>Methanobacteriota</taxon>
        <taxon>Stenosarchaea group</taxon>
        <taxon>Halobacteria</taxon>
        <taxon>Halobacteriales</taxon>
        <taxon>Haloferacaceae</taxon>
        <taxon>Candidatus Halobonum</taxon>
    </lineage>
</organism>
<keyword evidence="4 6" id="KW-0472">Membrane</keyword>